<dbReference type="GO" id="GO:0016020">
    <property type="term" value="C:membrane"/>
    <property type="evidence" value="ECO:0007669"/>
    <property type="project" value="UniProtKB-SubCell"/>
</dbReference>
<gene>
    <name evidence="8" type="ORF">FQA47_008812</name>
</gene>
<evidence type="ECO:0000256" key="3">
    <source>
        <dbReference type="ARBA" id="ARBA00022692"/>
    </source>
</evidence>
<dbReference type="EMBL" id="WKFB01000989">
    <property type="protein sequence ID" value="KAF6716206.1"/>
    <property type="molecule type" value="Genomic_DNA"/>
</dbReference>
<evidence type="ECO:0000313" key="9">
    <source>
        <dbReference type="Proteomes" id="UP000646548"/>
    </source>
</evidence>
<keyword evidence="5 7" id="KW-0472">Membrane</keyword>
<evidence type="ECO:0000256" key="7">
    <source>
        <dbReference type="SAM" id="Phobius"/>
    </source>
</evidence>
<evidence type="ECO:0000256" key="6">
    <source>
        <dbReference type="SAM" id="MobiDB-lite"/>
    </source>
</evidence>
<keyword evidence="3 7" id="KW-0812">Transmembrane</keyword>
<feature type="region of interest" description="Disordered" evidence="6">
    <location>
        <begin position="1"/>
        <end position="41"/>
    </location>
</feature>
<evidence type="ECO:0000256" key="5">
    <source>
        <dbReference type="ARBA" id="ARBA00023136"/>
    </source>
</evidence>
<name>A0A834F093_ORYME</name>
<evidence type="ECO:0000256" key="2">
    <source>
        <dbReference type="ARBA" id="ARBA00006843"/>
    </source>
</evidence>
<dbReference type="Pfam" id="PF04505">
    <property type="entry name" value="CD225"/>
    <property type="match status" value="1"/>
</dbReference>
<organism evidence="8 9">
    <name type="scientific">Oryzias melastigma</name>
    <name type="common">Marine medaka</name>
    <dbReference type="NCBI Taxonomy" id="30732"/>
    <lineage>
        <taxon>Eukaryota</taxon>
        <taxon>Metazoa</taxon>
        <taxon>Chordata</taxon>
        <taxon>Craniata</taxon>
        <taxon>Vertebrata</taxon>
        <taxon>Euteleostomi</taxon>
        <taxon>Actinopterygii</taxon>
        <taxon>Neopterygii</taxon>
        <taxon>Teleostei</taxon>
        <taxon>Neoteleostei</taxon>
        <taxon>Acanthomorphata</taxon>
        <taxon>Ovalentaria</taxon>
        <taxon>Atherinomorphae</taxon>
        <taxon>Beloniformes</taxon>
        <taxon>Adrianichthyidae</taxon>
        <taxon>Oryziinae</taxon>
        <taxon>Oryzias</taxon>
    </lineage>
</organism>
<accession>A0A834F093</accession>
<comment type="similarity">
    <text evidence="2">Belongs to the CD225/Dispanin family.</text>
</comment>
<comment type="caution">
    <text evidence="8">The sequence shown here is derived from an EMBL/GenBank/DDBJ whole genome shotgun (WGS) entry which is preliminary data.</text>
</comment>
<protein>
    <submittedName>
        <fullName evidence="8">Uncharacterized protein</fullName>
    </submittedName>
</protein>
<feature type="compositionally biased region" description="Polar residues" evidence="6">
    <location>
        <begin position="1"/>
        <end position="10"/>
    </location>
</feature>
<evidence type="ECO:0000256" key="4">
    <source>
        <dbReference type="ARBA" id="ARBA00022989"/>
    </source>
</evidence>
<dbReference type="AlphaFoldDB" id="A0A834F093"/>
<dbReference type="PANTHER" id="PTHR14948">
    <property type="entry name" value="NG5"/>
    <property type="match status" value="1"/>
</dbReference>
<dbReference type="InterPro" id="IPR007593">
    <property type="entry name" value="CD225/Dispanin_fam"/>
</dbReference>
<feature type="transmembrane region" description="Helical" evidence="7">
    <location>
        <begin position="104"/>
        <end position="125"/>
    </location>
</feature>
<evidence type="ECO:0000313" key="8">
    <source>
        <dbReference type="EMBL" id="KAF6716206.1"/>
    </source>
</evidence>
<evidence type="ECO:0000256" key="1">
    <source>
        <dbReference type="ARBA" id="ARBA00004370"/>
    </source>
</evidence>
<dbReference type="PANTHER" id="PTHR14948:SF46">
    <property type="entry name" value="DISPANIN SUBFAMILY A MEMBER 2B-LIKE-RELATED"/>
    <property type="match status" value="1"/>
</dbReference>
<keyword evidence="4 7" id="KW-1133">Transmembrane helix</keyword>
<comment type="subcellular location">
    <subcellularLocation>
        <location evidence="1">Membrane</location>
    </subcellularLocation>
</comment>
<dbReference type="Proteomes" id="UP000646548">
    <property type="component" value="Unassembled WGS sequence"/>
</dbReference>
<sequence length="221" mass="24248">MDPNRQNQIATAPPQEWNMDKSSPNNDPAPPPYQGFPYPGSFQPGVGFPQPQQGFGSPPLFPGAVNGQQPYPPGFQYPAHPGIFSVAPPVVVTRTPLENPVNNFMCYSIFTTLFCCLPLGIAALIHSTATNTANQTGDRDAAERNSRLARILNHCAISQILYFMDPKLTRAPPQESGEARLPMVYNPLPPPYQEIPLQEPPPLQVTTMKNTCLSYERQFGG</sequence>
<proteinExistence type="inferred from homology"/>
<dbReference type="InterPro" id="IPR051423">
    <property type="entry name" value="CD225/Dispanin"/>
</dbReference>
<reference evidence="8" key="1">
    <citation type="journal article" name="BMC Genomics">
        <title>Long-read sequencing and de novo genome assembly of marine medaka (Oryzias melastigma).</title>
        <authorList>
            <person name="Liang P."/>
            <person name="Saqib H.S.A."/>
            <person name="Ni X."/>
            <person name="Shen Y."/>
        </authorList>
    </citation>
    <scope>NUCLEOTIDE SEQUENCE</scope>
    <source>
        <strain evidence="8">Bigg-433</strain>
    </source>
</reference>